<keyword evidence="1" id="KW-0472">Membrane</keyword>
<evidence type="ECO:0000313" key="3">
    <source>
        <dbReference type="Proteomes" id="UP000326464"/>
    </source>
</evidence>
<feature type="transmembrane region" description="Helical" evidence="1">
    <location>
        <begin position="6"/>
        <end position="26"/>
    </location>
</feature>
<evidence type="ECO:0000256" key="1">
    <source>
        <dbReference type="SAM" id="Phobius"/>
    </source>
</evidence>
<feature type="transmembrane region" description="Helical" evidence="1">
    <location>
        <begin position="57"/>
        <end position="78"/>
    </location>
</feature>
<evidence type="ECO:0000313" key="2">
    <source>
        <dbReference type="EMBL" id="MPY10290.1"/>
    </source>
</evidence>
<keyword evidence="3" id="KW-1185">Reference proteome</keyword>
<protein>
    <submittedName>
        <fullName evidence="2">Uncharacterized protein</fullName>
    </submittedName>
</protein>
<organism evidence="2 3">
    <name type="scientific">Arthrobacter bussei</name>
    <dbReference type="NCBI Taxonomy" id="2594179"/>
    <lineage>
        <taxon>Bacteria</taxon>
        <taxon>Bacillati</taxon>
        <taxon>Actinomycetota</taxon>
        <taxon>Actinomycetes</taxon>
        <taxon>Micrococcales</taxon>
        <taxon>Micrococcaceae</taxon>
        <taxon>Arthrobacter</taxon>
    </lineage>
</organism>
<dbReference type="EMBL" id="VJXX01000001">
    <property type="protein sequence ID" value="MPY10290.1"/>
    <property type="molecule type" value="Genomic_DNA"/>
</dbReference>
<dbReference type="Proteomes" id="UP000326464">
    <property type="component" value="Unassembled WGS sequence"/>
</dbReference>
<dbReference type="OrthoDB" id="4933146at2"/>
<proteinExistence type="predicted"/>
<sequence length="318" mass="33706">MSPIMIAVVVTVLLSSVIPVIVGGAVRRGDRSGRGTARPDADTGALFVVRNRRWQAALFRVLGIVLLVVGGFFTIVSVARTEELEGPGPLVGATGITVAGAVFVVLAMGIHRFRVEAFDDHLTVRPWFRATRLVALTDIGSVRPAPNALGGVDVRDVGGRMHFTATRISIGYTDLVAFLQQSTPRQQTTAPAVPGDVAPWQGASLRAELYPLPRGRRGTLESGVLLTAGDVSAPMFTSELADLLHHRVGIVESTTADPLVFLCWPDSGSPTSIVWESTKDLPAESLALLSDPMDAGPAAVVTGTELTDFSEWIAALPR</sequence>
<keyword evidence="1" id="KW-0812">Transmembrane</keyword>
<accession>A0A7X1NP14</accession>
<dbReference type="RefSeq" id="WP_152813053.1">
    <property type="nucleotide sequence ID" value="NZ_VJXX01000001.1"/>
</dbReference>
<name>A0A7X1NP14_9MICC</name>
<dbReference type="AlphaFoldDB" id="A0A7X1NP14"/>
<gene>
    <name evidence="2" type="ORF">FNH21_06065</name>
</gene>
<keyword evidence="1" id="KW-1133">Transmembrane helix</keyword>
<reference evidence="3" key="1">
    <citation type="submission" date="2019-07" db="EMBL/GenBank/DDBJ databases">
        <title>Arthrobacter KR32 sp. nov., isolated from mountain cheese made of cows milk.</title>
        <authorList>
            <person name="Flegler A."/>
        </authorList>
    </citation>
    <scope>NUCLEOTIDE SEQUENCE [LARGE SCALE GENOMIC DNA]</scope>
    <source>
        <strain evidence="3">KR32</strain>
    </source>
</reference>
<comment type="caution">
    <text evidence="2">The sequence shown here is derived from an EMBL/GenBank/DDBJ whole genome shotgun (WGS) entry which is preliminary data.</text>
</comment>
<feature type="transmembrane region" description="Helical" evidence="1">
    <location>
        <begin position="90"/>
        <end position="110"/>
    </location>
</feature>